<reference evidence="2 3" key="1">
    <citation type="submission" date="2024-09" db="EMBL/GenBank/DDBJ databases">
        <authorList>
            <person name="Sun Q."/>
            <person name="Mori K."/>
        </authorList>
    </citation>
    <scope>NUCLEOTIDE SEQUENCE [LARGE SCALE GENOMIC DNA]</scope>
    <source>
        <strain evidence="2 3">CCM 3426</strain>
    </source>
</reference>
<feature type="signal peptide" evidence="1">
    <location>
        <begin position="1"/>
        <end position="25"/>
    </location>
</feature>
<comment type="caution">
    <text evidence="2">The sequence shown here is derived from an EMBL/GenBank/DDBJ whole genome shotgun (WGS) entry which is preliminary data.</text>
</comment>
<gene>
    <name evidence="2" type="ORF">ACFFV7_35790</name>
</gene>
<keyword evidence="3" id="KW-1185">Reference proteome</keyword>
<sequence length="101" mass="10295">MKIKFAAALVAAAAAVSLTPSAASAEPLPSNCRSGIGYNAAYTWANCTGGAGYVRAIATCSNGSSTAKSYGSWQWVGTQSEAHCAWGYVTAVAASYDIKAY</sequence>
<feature type="chain" id="PRO_5047026975" evidence="1">
    <location>
        <begin position="26"/>
        <end position="101"/>
    </location>
</feature>
<accession>A0ABV5IQ09</accession>
<evidence type="ECO:0000256" key="1">
    <source>
        <dbReference type="SAM" id="SignalP"/>
    </source>
</evidence>
<dbReference type="RefSeq" id="WP_189650669.1">
    <property type="nucleotide sequence ID" value="NZ_BMRC01000015.1"/>
</dbReference>
<evidence type="ECO:0000313" key="2">
    <source>
        <dbReference type="EMBL" id="MFB9206607.1"/>
    </source>
</evidence>
<protein>
    <submittedName>
        <fullName evidence="2">Uncharacterized protein</fullName>
    </submittedName>
</protein>
<dbReference type="Proteomes" id="UP001589647">
    <property type="component" value="Unassembled WGS sequence"/>
</dbReference>
<evidence type="ECO:0000313" key="3">
    <source>
        <dbReference type="Proteomes" id="UP001589647"/>
    </source>
</evidence>
<proteinExistence type="predicted"/>
<dbReference type="EMBL" id="JBHMEI010000039">
    <property type="protein sequence ID" value="MFB9206607.1"/>
    <property type="molecule type" value="Genomic_DNA"/>
</dbReference>
<keyword evidence="1" id="KW-0732">Signal</keyword>
<name>A0ABV5IQ09_9ACTN</name>
<organism evidence="2 3">
    <name type="scientific">Nonomuraea spiralis</name>
    <dbReference type="NCBI Taxonomy" id="46182"/>
    <lineage>
        <taxon>Bacteria</taxon>
        <taxon>Bacillati</taxon>
        <taxon>Actinomycetota</taxon>
        <taxon>Actinomycetes</taxon>
        <taxon>Streptosporangiales</taxon>
        <taxon>Streptosporangiaceae</taxon>
        <taxon>Nonomuraea</taxon>
    </lineage>
</organism>